<feature type="domain" description="Glycosyltransferase RgtA/B/C/D-like" evidence="9">
    <location>
        <begin position="80"/>
        <end position="232"/>
    </location>
</feature>
<feature type="transmembrane region" description="Helical" evidence="8">
    <location>
        <begin position="155"/>
        <end position="173"/>
    </location>
</feature>
<feature type="transmembrane region" description="Helical" evidence="8">
    <location>
        <begin position="342"/>
        <end position="361"/>
    </location>
</feature>
<dbReference type="InterPro" id="IPR056785">
    <property type="entry name" value="YkcA/B-like_C"/>
</dbReference>
<dbReference type="EC" id="2.4.-.-" evidence="11"/>
<comment type="caution">
    <text evidence="11">The sequence shown here is derived from an EMBL/GenBank/DDBJ whole genome shotgun (WGS) entry which is preliminary data.</text>
</comment>
<feature type="transmembrane region" description="Helical" evidence="8">
    <location>
        <begin position="224"/>
        <end position="242"/>
    </location>
</feature>
<evidence type="ECO:0000256" key="1">
    <source>
        <dbReference type="ARBA" id="ARBA00004651"/>
    </source>
</evidence>
<evidence type="ECO:0000256" key="5">
    <source>
        <dbReference type="ARBA" id="ARBA00022692"/>
    </source>
</evidence>
<keyword evidence="2" id="KW-1003">Cell membrane</keyword>
<organism evidence="11 12">
    <name type="scientific">Saccharothrix lopnurensis</name>
    <dbReference type="NCBI Taxonomy" id="1670621"/>
    <lineage>
        <taxon>Bacteria</taxon>
        <taxon>Bacillati</taxon>
        <taxon>Actinomycetota</taxon>
        <taxon>Actinomycetes</taxon>
        <taxon>Pseudonocardiales</taxon>
        <taxon>Pseudonocardiaceae</taxon>
        <taxon>Saccharothrix</taxon>
    </lineage>
</organism>
<evidence type="ECO:0000256" key="4">
    <source>
        <dbReference type="ARBA" id="ARBA00022679"/>
    </source>
</evidence>
<dbReference type="Proteomes" id="UP001596220">
    <property type="component" value="Unassembled WGS sequence"/>
</dbReference>
<feature type="transmembrane region" description="Helical" evidence="8">
    <location>
        <begin position="129"/>
        <end position="148"/>
    </location>
</feature>
<comment type="subcellular location">
    <subcellularLocation>
        <location evidence="1">Cell membrane</location>
        <topology evidence="1">Multi-pass membrane protein</topology>
    </subcellularLocation>
</comment>
<evidence type="ECO:0000256" key="7">
    <source>
        <dbReference type="ARBA" id="ARBA00023136"/>
    </source>
</evidence>
<dbReference type="EMBL" id="JBHSQO010000014">
    <property type="protein sequence ID" value="MFC6090910.1"/>
    <property type="molecule type" value="Genomic_DNA"/>
</dbReference>
<keyword evidence="4 11" id="KW-0808">Transferase</keyword>
<keyword evidence="5 8" id="KW-0812">Transmembrane</keyword>
<feature type="transmembrane region" description="Helical" evidence="8">
    <location>
        <begin position="422"/>
        <end position="442"/>
    </location>
</feature>
<dbReference type="InterPro" id="IPR038731">
    <property type="entry name" value="RgtA/B/C-like"/>
</dbReference>
<keyword evidence="7 8" id="KW-0472">Membrane</keyword>
<feature type="transmembrane region" description="Helical" evidence="8">
    <location>
        <begin position="367"/>
        <end position="385"/>
    </location>
</feature>
<sequence>MTATLSAPAPAAHDAPTPDRGWTTPALVVLLAGTAVLYLWDLTASGWGNSYYAAATQAGARSWTAWLFGGSDAGGVITVDKPPAALWVSGLFARVFGFSSWTALAPQAIEGVLAVWLLHATVKRTSGPVAGLLAGAALAVTPVAVLVFRFNLPDALLVLLLVAGAYCTVRALETASGRWLALAGVAVGFAFLAKMGQALLVLPAFTAAYLLAAPTSPGRRFLHLLGAGLAVVGSAGWFVLLVELWPAGSRPYIGGSSNDSLWELALGYNGLGRIFGGGGGAGGVGGGTGNGNIGFGGRTGADRLFGASMGGEISWLLPAALIGLVAGLWFTRRAPRTDRTRAALVLWGLWVLVNGVVFSFMSGITHPYYTVAVAPGVAALVAIAGRELWRGRRHLPARVALALVVAAAGFWGFALLARHPDWAPALRWVVLALTVPVATAVVMGVRRVAALAALTAVLSSAAFGFATAATPHSGSIPLSGPAAYAGAGGGPGGGDEIAGGVSAELVDLLKGTDRTWAAATLSAQSAAGLALASGRSVIGIGGWSGGDPAPTLEEFQRYVAEGRVGYFVGEGPGPGGRGGGGEISEWVAANFEAVDVGGSTVYPLG</sequence>
<feature type="domain" description="Putative mannosyltransferase YkcA/B-like C-terminal" evidence="10">
    <location>
        <begin position="512"/>
        <end position="590"/>
    </location>
</feature>
<evidence type="ECO:0000256" key="2">
    <source>
        <dbReference type="ARBA" id="ARBA00022475"/>
    </source>
</evidence>
<evidence type="ECO:0000313" key="11">
    <source>
        <dbReference type="EMBL" id="MFC6090910.1"/>
    </source>
</evidence>
<dbReference type="RefSeq" id="WP_380637109.1">
    <property type="nucleotide sequence ID" value="NZ_JBHSQO010000014.1"/>
</dbReference>
<evidence type="ECO:0000259" key="10">
    <source>
        <dbReference type="Pfam" id="PF24878"/>
    </source>
</evidence>
<dbReference type="Pfam" id="PF24878">
    <property type="entry name" value="YkcB_C"/>
    <property type="match status" value="1"/>
</dbReference>
<evidence type="ECO:0000259" key="9">
    <source>
        <dbReference type="Pfam" id="PF13231"/>
    </source>
</evidence>
<keyword evidence="6 8" id="KW-1133">Transmembrane helix</keyword>
<accession>A0ABW1P5P1</accession>
<dbReference type="InterPro" id="IPR050297">
    <property type="entry name" value="LipidA_mod_glycosyltrf_83"/>
</dbReference>
<feature type="transmembrane region" description="Helical" evidence="8">
    <location>
        <begin position="22"/>
        <end position="40"/>
    </location>
</feature>
<protein>
    <submittedName>
        <fullName evidence="11">ArnT family glycosyltransferase</fullName>
        <ecNumber evidence="11">2.4.-.-</ecNumber>
    </submittedName>
</protein>
<evidence type="ECO:0000256" key="6">
    <source>
        <dbReference type="ARBA" id="ARBA00022989"/>
    </source>
</evidence>
<dbReference type="GO" id="GO:0016757">
    <property type="term" value="F:glycosyltransferase activity"/>
    <property type="evidence" value="ECO:0007669"/>
    <property type="project" value="UniProtKB-KW"/>
</dbReference>
<dbReference type="PANTHER" id="PTHR33908:SF3">
    <property type="entry name" value="UNDECAPRENYL PHOSPHATE-ALPHA-4-AMINO-4-DEOXY-L-ARABINOSE ARABINOSYL TRANSFERASE"/>
    <property type="match status" value="1"/>
</dbReference>
<dbReference type="PANTHER" id="PTHR33908">
    <property type="entry name" value="MANNOSYLTRANSFERASE YKCB-RELATED"/>
    <property type="match status" value="1"/>
</dbReference>
<evidence type="ECO:0000256" key="8">
    <source>
        <dbReference type="SAM" id="Phobius"/>
    </source>
</evidence>
<proteinExistence type="predicted"/>
<feature type="transmembrane region" description="Helical" evidence="8">
    <location>
        <begin position="179"/>
        <end position="212"/>
    </location>
</feature>
<evidence type="ECO:0000313" key="12">
    <source>
        <dbReference type="Proteomes" id="UP001596220"/>
    </source>
</evidence>
<name>A0ABW1P5P1_9PSEU</name>
<feature type="transmembrane region" description="Helical" evidence="8">
    <location>
        <begin position="397"/>
        <end position="416"/>
    </location>
</feature>
<feature type="transmembrane region" description="Helical" evidence="8">
    <location>
        <begin position="313"/>
        <end position="330"/>
    </location>
</feature>
<feature type="transmembrane region" description="Helical" evidence="8">
    <location>
        <begin position="91"/>
        <end position="109"/>
    </location>
</feature>
<dbReference type="Pfam" id="PF13231">
    <property type="entry name" value="PMT_2"/>
    <property type="match status" value="1"/>
</dbReference>
<evidence type="ECO:0000256" key="3">
    <source>
        <dbReference type="ARBA" id="ARBA00022676"/>
    </source>
</evidence>
<gene>
    <name evidence="11" type="ORF">ACFP3R_16650</name>
</gene>
<keyword evidence="12" id="KW-1185">Reference proteome</keyword>
<reference evidence="12" key="1">
    <citation type="journal article" date="2019" name="Int. J. Syst. Evol. Microbiol.">
        <title>The Global Catalogue of Microorganisms (GCM) 10K type strain sequencing project: providing services to taxonomists for standard genome sequencing and annotation.</title>
        <authorList>
            <consortium name="The Broad Institute Genomics Platform"/>
            <consortium name="The Broad Institute Genome Sequencing Center for Infectious Disease"/>
            <person name="Wu L."/>
            <person name="Ma J."/>
        </authorList>
    </citation>
    <scope>NUCLEOTIDE SEQUENCE [LARGE SCALE GENOMIC DNA]</scope>
    <source>
        <strain evidence="12">CGMCC 4.7246</strain>
    </source>
</reference>
<feature type="transmembrane region" description="Helical" evidence="8">
    <location>
        <begin position="449"/>
        <end position="469"/>
    </location>
</feature>
<keyword evidence="3 11" id="KW-0328">Glycosyltransferase</keyword>